<evidence type="ECO:0000256" key="2">
    <source>
        <dbReference type="ARBA" id="ARBA00010668"/>
    </source>
</evidence>
<protein>
    <submittedName>
        <fullName evidence="8">Major seminal plasma glycoprotein PSP-I-like</fullName>
    </submittedName>
</protein>
<dbReference type="RefSeq" id="XP_032347949.1">
    <property type="nucleotide sequence ID" value="XM_032492058.1"/>
</dbReference>
<dbReference type="KEGG" id="cfr:102524516"/>
<organism evidence="7 8">
    <name type="scientific">Camelus ferus</name>
    <name type="common">Wild bactrian camel</name>
    <name type="synonym">Camelus bactrianus ferus</name>
    <dbReference type="NCBI Taxonomy" id="419612"/>
    <lineage>
        <taxon>Eukaryota</taxon>
        <taxon>Metazoa</taxon>
        <taxon>Chordata</taxon>
        <taxon>Craniata</taxon>
        <taxon>Vertebrata</taxon>
        <taxon>Euteleostomi</taxon>
        <taxon>Mammalia</taxon>
        <taxon>Eutheria</taxon>
        <taxon>Laurasiatheria</taxon>
        <taxon>Artiodactyla</taxon>
        <taxon>Tylopoda</taxon>
        <taxon>Camelidae</taxon>
        <taxon>Camelus</taxon>
    </lineage>
</organism>
<comment type="subcellular location">
    <subcellularLocation>
        <location evidence="1">Secreted</location>
    </subcellularLocation>
</comment>
<dbReference type="SUPFAM" id="SSF49854">
    <property type="entry name" value="Spermadhesin, CUB domain"/>
    <property type="match status" value="1"/>
</dbReference>
<keyword evidence="3" id="KW-0964">Secreted</keyword>
<evidence type="ECO:0000313" key="7">
    <source>
        <dbReference type="Proteomes" id="UP000694856"/>
    </source>
</evidence>
<dbReference type="GO" id="GO:0005576">
    <property type="term" value="C:extracellular region"/>
    <property type="evidence" value="ECO:0007669"/>
    <property type="project" value="UniProtKB-SubCell"/>
</dbReference>
<dbReference type="Pfam" id="PF00431">
    <property type="entry name" value="CUB"/>
    <property type="match status" value="1"/>
</dbReference>
<evidence type="ECO:0000313" key="8">
    <source>
        <dbReference type="RefSeq" id="XP_032347949.1"/>
    </source>
</evidence>
<keyword evidence="7" id="KW-1185">Reference proteome</keyword>
<feature type="domain" description="CUB" evidence="6">
    <location>
        <begin position="28"/>
        <end position="129"/>
    </location>
</feature>
<evidence type="ECO:0000259" key="6">
    <source>
        <dbReference type="PROSITE" id="PS01180"/>
    </source>
</evidence>
<dbReference type="InterPro" id="IPR035914">
    <property type="entry name" value="Sperma_CUB_dom_sf"/>
</dbReference>
<comment type="caution">
    <text evidence="5">Lacks conserved residue(s) required for the propagation of feature annotation.</text>
</comment>
<dbReference type="SMART" id="SM00042">
    <property type="entry name" value="CUB"/>
    <property type="match status" value="1"/>
</dbReference>
<evidence type="ECO:0000256" key="4">
    <source>
        <dbReference type="ARBA" id="ARBA00023157"/>
    </source>
</evidence>
<name>A0A8B8U049_CAMFR</name>
<evidence type="ECO:0000256" key="5">
    <source>
        <dbReference type="PROSITE-ProRule" id="PRU00059"/>
    </source>
</evidence>
<dbReference type="AlphaFoldDB" id="A0A8B8U049"/>
<dbReference type="GeneID" id="102524516"/>
<accession>A0A8B8U049</accession>
<dbReference type="InterPro" id="IPR000124">
    <property type="entry name" value="Spermadhesin"/>
</dbReference>
<dbReference type="PROSITE" id="PS00985">
    <property type="entry name" value="SPERMADHESIN_1"/>
    <property type="match status" value="1"/>
</dbReference>
<evidence type="ECO:0000256" key="3">
    <source>
        <dbReference type="ARBA" id="ARBA00022525"/>
    </source>
</evidence>
<dbReference type="InterPro" id="IPR000859">
    <property type="entry name" value="CUB_dom"/>
</dbReference>
<gene>
    <name evidence="8" type="primary">LOC102524516</name>
</gene>
<dbReference type="GO" id="GO:0007338">
    <property type="term" value="P:single fertilization"/>
    <property type="evidence" value="ECO:0007669"/>
    <property type="project" value="InterPro"/>
</dbReference>
<dbReference type="Proteomes" id="UP000694856">
    <property type="component" value="Chromosome 11"/>
</dbReference>
<reference evidence="8" key="1">
    <citation type="submission" date="2025-08" db="UniProtKB">
        <authorList>
            <consortium name="RefSeq"/>
        </authorList>
    </citation>
    <scope>IDENTIFICATION</scope>
    <source>
        <tissue evidence="8">Ear skin</tissue>
    </source>
</reference>
<dbReference type="CDD" id="cd00041">
    <property type="entry name" value="CUB"/>
    <property type="match status" value="1"/>
</dbReference>
<dbReference type="PROSITE" id="PS00986">
    <property type="entry name" value="SPERMADHESIN_2"/>
    <property type="match status" value="1"/>
</dbReference>
<keyword evidence="4" id="KW-1015">Disulfide bond</keyword>
<sequence>MVQVKGYLYLNILLIPPRSAQSKGPHDCGGHLRGQYGTISTYEGPETECVWTIQVDPGYQLLVIIPFLNLDCGKEYVEILDGPPGSESFGKFCQGLSITNRGSSTNMTVKYSRNPDHPASSYKIVFLRDPLVTT</sequence>
<comment type="similarity">
    <text evidence="2">Belongs to the spermadhesin family.</text>
</comment>
<dbReference type="Gene3D" id="2.60.120.290">
    <property type="entry name" value="Spermadhesin, CUB domain"/>
    <property type="match status" value="1"/>
</dbReference>
<dbReference type="PROSITE" id="PS01180">
    <property type="entry name" value="CUB"/>
    <property type="match status" value="1"/>
</dbReference>
<evidence type="ECO:0000256" key="1">
    <source>
        <dbReference type="ARBA" id="ARBA00004613"/>
    </source>
</evidence>
<proteinExistence type="inferred from homology"/>